<dbReference type="RefSeq" id="WP_145670687.1">
    <property type="nucleotide sequence ID" value="NZ_VIWO01000004.1"/>
</dbReference>
<dbReference type="InterPro" id="IPR025857">
    <property type="entry name" value="MacB_PCD"/>
</dbReference>
<name>A0A561PRI3_9BACT</name>
<gene>
    <name evidence="10" type="ORF">FHW36_104394</name>
</gene>
<feature type="transmembrane region" description="Helical" evidence="7">
    <location>
        <begin position="284"/>
        <end position="306"/>
    </location>
</feature>
<keyword evidence="4 7" id="KW-1133">Transmembrane helix</keyword>
<feature type="transmembrane region" description="Helical" evidence="7">
    <location>
        <begin position="378"/>
        <end position="401"/>
    </location>
</feature>
<feature type="transmembrane region" description="Helical" evidence="7">
    <location>
        <begin position="701"/>
        <end position="718"/>
    </location>
</feature>
<dbReference type="InterPro" id="IPR050250">
    <property type="entry name" value="Macrolide_Exporter_MacB"/>
</dbReference>
<dbReference type="PANTHER" id="PTHR30572">
    <property type="entry name" value="MEMBRANE COMPONENT OF TRANSPORTER-RELATED"/>
    <property type="match status" value="1"/>
</dbReference>
<dbReference type="Pfam" id="PF02687">
    <property type="entry name" value="FtsX"/>
    <property type="match status" value="2"/>
</dbReference>
<evidence type="ECO:0000259" key="9">
    <source>
        <dbReference type="Pfam" id="PF12704"/>
    </source>
</evidence>
<comment type="subcellular location">
    <subcellularLocation>
        <location evidence="1">Cell membrane</location>
        <topology evidence="1">Multi-pass membrane protein</topology>
    </subcellularLocation>
</comment>
<keyword evidence="3 7" id="KW-0812">Transmembrane</keyword>
<evidence type="ECO:0000256" key="2">
    <source>
        <dbReference type="ARBA" id="ARBA00022475"/>
    </source>
</evidence>
<sequence>MYSNYLQVAWRNLTRNKGFAFINILGLAIGMAIVMLIGLWIRDELTWNKSLKNYNHITQVIHNWDNTAFHTITTTYSMPIPLVEELRSKYGGDFSHIALYKPSVARILAYGDKKLSQNGWFAEPEMTDILAPTMIAGPLHGLTETNSIMLSKTLARSFFGDTDPINKMINVDNKKNLKVTGVFEDFPANSHLQDVHYLISWAYLVADQGWVKEAYDQWNNNSFFILAQLSDKADLNKVSATVKGALKGKPDRNDNPEVLLHPMSKWHLYDTFTNGKNTGGNIRYVWIFGAIGIFVLILACINFMNLNTARSQKRAREIGVRKAIGSGRHQLMRQFLGEALLVAFLSLLLAVLLVQLALPFFNTLASKVIGIPWQTPSFWGSIAGLTLLTGLLAGSYPAFYLSSLNTLRVLKGTFKAGRAAALPRKVLVVVQFAVSVALIIGTTIIYLQIQHAKNRPPGFDRNGLINVSMVTPDLYGKYNTLRQDLLASGAVINMAAASNPSTDIFAHFIGFKWPGKDPGISPIFSVSWISHDFGKTVNWQFAAGRDFSREYATDTTGMILNESAVAFMGLKDPVGTHIKFNDADFHVVGVIKNPVMESPFATPAPTIFMMDYGNVTEITIRLNPTMGTPAALDKIAGIFRKYSPAVPFNYTFADDDYARKFSAEDRISKLSAFFAVFAIFISCLGIFGLASFMAEQRTKEIGIRKVLGASVVSLWGLLSREFLLLPLLSFCVAMPIAGYVMHNWLKGYEYRIDLSVWIFTGTAFATLFITLSTVSFQAIRAALSNPVNSLRAD</sequence>
<keyword evidence="5 7" id="KW-0472">Membrane</keyword>
<feature type="transmembrane region" description="Helical" evidence="7">
    <location>
        <begin position="724"/>
        <end position="742"/>
    </location>
</feature>
<reference evidence="10 11" key="1">
    <citation type="submission" date="2019-06" db="EMBL/GenBank/DDBJ databases">
        <title>Sorghum-associated microbial communities from plants grown in Nebraska, USA.</title>
        <authorList>
            <person name="Schachtman D."/>
        </authorList>
    </citation>
    <scope>NUCLEOTIDE SEQUENCE [LARGE SCALE GENOMIC DNA]</scope>
    <source>
        <strain evidence="10 11">1209</strain>
    </source>
</reference>
<protein>
    <submittedName>
        <fullName evidence="10">ABC-type antimicrobial peptide transport system permease subunit</fullName>
    </submittedName>
</protein>
<evidence type="ECO:0000313" key="11">
    <source>
        <dbReference type="Proteomes" id="UP000320811"/>
    </source>
</evidence>
<keyword evidence="11" id="KW-1185">Reference proteome</keyword>
<dbReference type="AlphaFoldDB" id="A0A561PRI3"/>
<evidence type="ECO:0000256" key="6">
    <source>
        <dbReference type="ARBA" id="ARBA00038076"/>
    </source>
</evidence>
<dbReference type="Pfam" id="PF12704">
    <property type="entry name" value="MacB_PCD"/>
    <property type="match status" value="2"/>
</dbReference>
<dbReference type="PANTHER" id="PTHR30572:SF4">
    <property type="entry name" value="ABC TRANSPORTER PERMEASE YTRF"/>
    <property type="match status" value="1"/>
</dbReference>
<evidence type="ECO:0000256" key="5">
    <source>
        <dbReference type="ARBA" id="ARBA00023136"/>
    </source>
</evidence>
<dbReference type="OrthoDB" id="5933722at2"/>
<accession>A0A561PRI3</accession>
<evidence type="ECO:0000256" key="4">
    <source>
        <dbReference type="ARBA" id="ARBA00022989"/>
    </source>
</evidence>
<feature type="domain" description="MacB-like periplasmic core" evidence="9">
    <location>
        <begin position="21"/>
        <end position="243"/>
    </location>
</feature>
<feature type="domain" description="ABC3 transporter permease C-terminal" evidence="8">
    <location>
        <begin position="673"/>
        <end position="782"/>
    </location>
</feature>
<feature type="transmembrane region" description="Helical" evidence="7">
    <location>
        <begin position="670"/>
        <end position="694"/>
    </location>
</feature>
<evidence type="ECO:0000256" key="1">
    <source>
        <dbReference type="ARBA" id="ARBA00004651"/>
    </source>
</evidence>
<evidence type="ECO:0000259" key="8">
    <source>
        <dbReference type="Pfam" id="PF02687"/>
    </source>
</evidence>
<comment type="similarity">
    <text evidence="6">Belongs to the ABC-4 integral membrane protein family.</text>
</comment>
<feature type="transmembrane region" description="Helical" evidence="7">
    <location>
        <begin position="335"/>
        <end position="358"/>
    </location>
</feature>
<feature type="domain" description="MacB-like periplasmic core" evidence="9">
    <location>
        <begin position="464"/>
        <end position="636"/>
    </location>
</feature>
<dbReference type="GO" id="GO:0022857">
    <property type="term" value="F:transmembrane transporter activity"/>
    <property type="evidence" value="ECO:0007669"/>
    <property type="project" value="TreeGrafter"/>
</dbReference>
<dbReference type="InterPro" id="IPR003838">
    <property type="entry name" value="ABC3_permease_C"/>
</dbReference>
<organism evidence="10 11">
    <name type="scientific">Chitinophaga polysaccharea</name>
    <dbReference type="NCBI Taxonomy" id="1293035"/>
    <lineage>
        <taxon>Bacteria</taxon>
        <taxon>Pseudomonadati</taxon>
        <taxon>Bacteroidota</taxon>
        <taxon>Chitinophagia</taxon>
        <taxon>Chitinophagales</taxon>
        <taxon>Chitinophagaceae</taxon>
        <taxon>Chitinophaga</taxon>
    </lineage>
</organism>
<feature type="transmembrane region" description="Helical" evidence="7">
    <location>
        <begin position="426"/>
        <end position="447"/>
    </location>
</feature>
<dbReference type="EMBL" id="VIWO01000004">
    <property type="protein sequence ID" value="TWF40710.1"/>
    <property type="molecule type" value="Genomic_DNA"/>
</dbReference>
<evidence type="ECO:0000313" key="10">
    <source>
        <dbReference type="EMBL" id="TWF40710.1"/>
    </source>
</evidence>
<dbReference type="GO" id="GO:0005886">
    <property type="term" value="C:plasma membrane"/>
    <property type="evidence" value="ECO:0007669"/>
    <property type="project" value="UniProtKB-SubCell"/>
</dbReference>
<proteinExistence type="inferred from homology"/>
<keyword evidence="2" id="KW-1003">Cell membrane</keyword>
<evidence type="ECO:0000256" key="3">
    <source>
        <dbReference type="ARBA" id="ARBA00022692"/>
    </source>
</evidence>
<feature type="transmembrane region" description="Helical" evidence="7">
    <location>
        <begin position="754"/>
        <end position="779"/>
    </location>
</feature>
<feature type="domain" description="ABC3 transporter permease C-terminal" evidence="8">
    <location>
        <begin position="290"/>
        <end position="403"/>
    </location>
</feature>
<evidence type="ECO:0000256" key="7">
    <source>
        <dbReference type="SAM" id="Phobius"/>
    </source>
</evidence>
<dbReference type="Proteomes" id="UP000320811">
    <property type="component" value="Unassembled WGS sequence"/>
</dbReference>
<feature type="transmembrane region" description="Helical" evidence="7">
    <location>
        <begin position="20"/>
        <end position="41"/>
    </location>
</feature>
<comment type="caution">
    <text evidence="10">The sequence shown here is derived from an EMBL/GenBank/DDBJ whole genome shotgun (WGS) entry which is preliminary data.</text>
</comment>